<organism evidence="4 5">
    <name type="scientific">Sphagnum jensenii</name>
    <dbReference type="NCBI Taxonomy" id="128206"/>
    <lineage>
        <taxon>Eukaryota</taxon>
        <taxon>Viridiplantae</taxon>
        <taxon>Streptophyta</taxon>
        <taxon>Embryophyta</taxon>
        <taxon>Bryophyta</taxon>
        <taxon>Sphagnophytina</taxon>
        <taxon>Sphagnopsida</taxon>
        <taxon>Sphagnales</taxon>
        <taxon>Sphagnaceae</taxon>
        <taxon>Sphagnum</taxon>
    </lineage>
</organism>
<dbReference type="EMBL" id="OZ020111">
    <property type="protein sequence ID" value="CAK9263715.1"/>
    <property type="molecule type" value="Genomic_DNA"/>
</dbReference>
<evidence type="ECO:0000259" key="3">
    <source>
        <dbReference type="Pfam" id="PF07282"/>
    </source>
</evidence>
<reference evidence="4" key="1">
    <citation type="submission" date="2024-02" db="EMBL/GenBank/DDBJ databases">
        <authorList>
            <consortium name="ELIXIR-Norway"/>
            <consortium name="Elixir Norway"/>
        </authorList>
    </citation>
    <scope>NUCLEOTIDE SEQUENCE</scope>
</reference>
<evidence type="ECO:0000256" key="1">
    <source>
        <dbReference type="ARBA" id="ARBA00023125"/>
    </source>
</evidence>
<feature type="domain" description="Cas12f1-like TNB" evidence="3">
    <location>
        <begin position="3"/>
        <end position="64"/>
    </location>
</feature>
<protein>
    <recommendedName>
        <fullName evidence="3">Cas12f1-like TNB domain-containing protein</fullName>
    </recommendedName>
</protein>
<keyword evidence="1" id="KW-0238">DNA-binding</keyword>
<gene>
    <name evidence="4" type="ORF">CSSPJE1EN1_LOCUS9193</name>
</gene>
<feature type="compositionally biased region" description="Basic residues" evidence="2">
    <location>
        <begin position="98"/>
        <end position="115"/>
    </location>
</feature>
<sequence length="115" mass="13364">MYLVDEFRTSCRCSHCEEHGECKTFLECENSRPYRTGRILRHGLVRCKTCQRLWNRDTNASSNIWRVADSAINGLPRPEHLRRTVQANYTVGSDASSPRRRTRRGPSPLHRHGKV</sequence>
<dbReference type="Pfam" id="PF07282">
    <property type="entry name" value="Cas12f1-like_TNB"/>
    <property type="match status" value="1"/>
</dbReference>
<dbReference type="InterPro" id="IPR010095">
    <property type="entry name" value="Cas12f1-like_TNB"/>
</dbReference>
<evidence type="ECO:0000256" key="2">
    <source>
        <dbReference type="SAM" id="MobiDB-lite"/>
    </source>
</evidence>
<evidence type="ECO:0000313" key="4">
    <source>
        <dbReference type="EMBL" id="CAK9263715.1"/>
    </source>
</evidence>
<accession>A0ABP0WEA6</accession>
<feature type="region of interest" description="Disordered" evidence="2">
    <location>
        <begin position="88"/>
        <end position="115"/>
    </location>
</feature>
<keyword evidence="5" id="KW-1185">Reference proteome</keyword>
<evidence type="ECO:0000313" key="5">
    <source>
        <dbReference type="Proteomes" id="UP001497444"/>
    </source>
</evidence>
<proteinExistence type="predicted"/>
<dbReference type="Proteomes" id="UP001497444">
    <property type="component" value="Chromosome 16"/>
</dbReference>
<name>A0ABP0WEA6_9BRYO</name>